<organism evidence="4 5">
    <name type="scientific">Melanomma pulvis-pyrius CBS 109.77</name>
    <dbReference type="NCBI Taxonomy" id="1314802"/>
    <lineage>
        <taxon>Eukaryota</taxon>
        <taxon>Fungi</taxon>
        <taxon>Dikarya</taxon>
        <taxon>Ascomycota</taxon>
        <taxon>Pezizomycotina</taxon>
        <taxon>Dothideomycetes</taxon>
        <taxon>Pleosporomycetidae</taxon>
        <taxon>Pleosporales</taxon>
        <taxon>Melanommataceae</taxon>
        <taxon>Melanomma</taxon>
    </lineage>
</organism>
<dbReference type="InterPro" id="IPR029055">
    <property type="entry name" value="Ntn_hydrolases_N"/>
</dbReference>
<dbReference type="Pfam" id="PF13230">
    <property type="entry name" value="GATase_4"/>
    <property type="match status" value="1"/>
</dbReference>
<keyword evidence="5" id="KW-1185">Reference proteome</keyword>
<keyword evidence="4" id="KW-0378">Hydrolase</keyword>
<evidence type="ECO:0000259" key="3">
    <source>
        <dbReference type="PROSITE" id="PS51278"/>
    </source>
</evidence>
<feature type="region of interest" description="Disordered" evidence="2">
    <location>
        <begin position="247"/>
        <end position="272"/>
    </location>
</feature>
<dbReference type="GO" id="GO:0006751">
    <property type="term" value="P:glutathione catabolic process"/>
    <property type="evidence" value="ECO:0007669"/>
    <property type="project" value="TreeGrafter"/>
</dbReference>
<sequence length="380" mass="42022">MCRFMVYKGKDEILLSELILNPTHSILTQSFDSRLRLDRRRPHNGDGFGIGYYTSPSLGPEPCVFTSTIPAWNCINLSRIASKTTSSLIFAHVRATTEGNLSDSNCHPFTYKSLMFMHNGGIGCFKQIKRRLALSLNEQWFTFVQGSTDSEWAFALFLDCLDKAGHHPDREPGDGKFNHTVLRKALLKTIERINGFIKDVVGQGAGSEDCRSLLNFAVTDGDSVVCTRYVSSQTDEAASLFFSSGTSWKESRNGQKPRGRSTDPGPKDYVMERRDKGSNIVLVASEPLTFERDNWVTVPTNSSLTIYKQTVMIHPIIDEFYSANPAHARSAGFAQAKGQTITGPDKRVLSQPADGANSEAASPHRSAEVVSGTISRLRLE</sequence>
<protein>
    <submittedName>
        <fullName evidence="4">N-terminal nucleophile aminohydrolase</fullName>
    </submittedName>
</protein>
<name>A0A6A6XN43_9PLEO</name>
<gene>
    <name evidence="4" type="ORF">K505DRAFT_322512</name>
</gene>
<proteinExistence type="predicted"/>
<dbReference type="PANTHER" id="PTHR43187">
    <property type="entry name" value="GLUTAMINE AMIDOTRANSFERASE DUG3-RELATED"/>
    <property type="match status" value="1"/>
</dbReference>
<feature type="domain" description="Glutamine amidotransferase type-2" evidence="3">
    <location>
        <begin position="2"/>
        <end position="310"/>
    </location>
</feature>
<accession>A0A6A6XN43</accession>
<evidence type="ECO:0000313" key="5">
    <source>
        <dbReference type="Proteomes" id="UP000799757"/>
    </source>
</evidence>
<evidence type="ECO:0000256" key="1">
    <source>
        <dbReference type="ARBA" id="ARBA00022962"/>
    </source>
</evidence>
<dbReference type="GO" id="GO:0005737">
    <property type="term" value="C:cytoplasm"/>
    <property type="evidence" value="ECO:0007669"/>
    <property type="project" value="TreeGrafter"/>
</dbReference>
<dbReference type="OrthoDB" id="14446at2759"/>
<keyword evidence="1" id="KW-0315">Glutamine amidotransferase</keyword>
<dbReference type="PROSITE" id="PS51278">
    <property type="entry name" value="GATASE_TYPE_2"/>
    <property type="match status" value="1"/>
</dbReference>
<dbReference type="Proteomes" id="UP000799757">
    <property type="component" value="Unassembled WGS sequence"/>
</dbReference>
<dbReference type="PANTHER" id="PTHR43187:SF1">
    <property type="entry name" value="GLUTAMINE AMIDOTRANSFERASE DUG3-RELATED"/>
    <property type="match status" value="1"/>
</dbReference>
<dbReference type="CDD" id="cd01908">
    <property type="entry name" value="YafJ"/>
    <property type="match status" value="1"/>
</dbReference>
<evidence type="ECO:0000313" key="4">
    <source>
        <dbReference type="EMBL" id="KAF2797553.1"/>
    </source>
</evidence>
<dbReference type="InterPro" id="IPR017932">
    <property type="entry name" value="GATase_2_dom"/>
</dbReference>
<dbReference type="Gene3D" id="3.60.20.10">
    <property type="entry name" value="Glutamine Phosphoribosylpyrophosphate, subunit 1, domain 1"/>
    <property type="match status" value="1"/>
</dbReference>
<dbReference type="AlphaFoldDB" id="A0A6A6XN43"/>
<feature type="region of interest" description="Disordered" evidence="2">
    <location>
        <begin position="336"/>
        <end position="380"/>
    </location>
</feature>
<dbReference type="GO" id="GO:0061672">
    <property type="term" value="C:glutathione hydrolase complex"/>
    <property type="evidence" value="ECO:0007669"/>
    <property type="project" value="TreeGrafter"/>
</dbReference>
<dbReference type="InterPro" id="IPR052373">
    <property type="entry name" value="Gamma-glu_amide_hydrolase"/>
</dbReference>
<dbReference type="SUPFAM" id="SSF56235">
    <property type="entry name" value="N-terminal nucleophile aminohydrolases (Ntn hydrolases)"/>
    <property type="match status" value="1"/>
</dbReference>
<dbReference type="FunFam" id="3.60.20.10:FF:000045">
    <property type="entry name" value="Glutamine amidotransferase DUG3"/>
    <property type="match status" value="1"/>
</dbReference>
<dbReference type="EMBL" id="MU001804">
    <property type="protein sequence ID" value="KAF2797553.1"/>
    <property type="molecule type" value="Genomic_DNA"/>
</dbReference>
<dbReference type="GO" id="GO:0008242">
    <property type="term" value="F:omega peptidase activity"/>
    <property type="evidence" value="ECO:0007669"/>
    <property type="project" value="TreeGrafter"/>
</dbReference>
<reference evidence="4" key="1">
    <citation type="journal article" date="2020" name="Stud. Mycol.">
        <title>101 Dothideomycetes genomes: a test case for predicting lifestyles and emergence of pathogens.</title>
        <authorList>
            <person name="Haridas S."/>
            <person name="Albert R."/>
            <person name="Binder M."/>
            <person name="Bloem J."/>
            <person name="Labutti K."/>
            <person name="Salamov A."/>
            <person name="Andreopoulos B."/>
            <person name="Baker S."/>
            <person name="Barry K."/>
            <person name="Bills G."/>
            <person name="Bluhm B."/>
            <person name="Cannon C."/>
            <person name="Castanera R."/>
            <person name="Culley D."/>
            <person name="Daum C."/>
            <person name="Ezra D."/>
            <person name="Gonzalez J."/>
            <person name="Henrissat B."/>
            <person name="Kuo A."/>
            <person name="Liang C."/>
            <person name="Lipzen A."/>
            <person name="Lutzoni F."/>
            <person name="Magnuson J."/>
            <person name="Mondo S."/>
            <person name="Nolan M."/>
            <person name="Ohm R."/>
            <person name="Pangilinan J."/>
            <person name="Park H.-J."/>
            <person name="Ramirez L."/>
            <person name="Alfaro M."/>
            <person name="Sun H."/>
            <person name="Tritt A."/>
            <person name="Yoshinaga Y."/>
            <person name="Zwiers L.-H."/>
            <person name="Turgeon B."/>
            <person name="Goodwin S."/>
            <person name="Spatafora J."/>
            <person name="Crous P."/>
            <person name="Grigoriev I."/>
        </authorList>
    </citation>
    <scope>NUCLEOTIDE SEQUENCE</scope>
    <source>
        <strain evidence="4">CBS 109.77</strain>
    </source>
</reference>
<evidence type="ECO:0000256" key="2">
    <source>
        <dbReference type="SAM" id="MobiDB-lite"/>
    </source>
</evidence>
<dbReference type="InterPro" id="IPR026869">
    <property type="entry name" value="EgtC-like"/>
</dbReference>